<evidence type="ECO:0000313" key="3">
    <source>
        <dbReference type="Proteomes" id="UP000252519"/>
    </source>
</evidence>
<dbReference type="InterPro" id="IPR035940">
    <property type="entry name" value="CAP_sf"/>
</dbReference>
<dbReference type="OrthoDB" id="5787439at2759"/>
<feature type="region of interest" description="Disordered" evidence="1">
    <location>
        <begin position="68"/>
        <end position="121"/>
    </location>
</feature>
<feature type="non-terminal residue" evidence="2">
    <location>
        <position position="175"/>
    </location>
</feature>
<dbReference type="STRING" id="29170.A0A368GD47"/>
<evidence type="ECO:0008006" key="4">
    <source>
        <dbReference type="Google" id="ProtNLM"/>
    </source>
</evidence>
<name>A0A368GD47_ANCCA</name>
<evidence type="ECO:0000313" key="2">
    <source>
        <dbReference type="EMBL" id="RCN40940.1"/>
    </source>
</evidence>
<dbReference type="AlphaFoldDB" id="A0A368GD47"/>
<feature type="compositionally biased region" description="Polar residues" evidence="1">
    <location>
        <begin position="68"/>
        <end position="78"/>
    </location>
</feature>
<accession>A0A368GD47</accession>
<dbReference type="EMBL" id="JOJR01000257">
    <property type="protein sequence ID" value="RCN40940.1"/>
    <property type="molecule type" value="Genomic_DNA"/>
</dbReference>
<organism evidence="2 3">
    <name type="scientific">Ancylostoma caninum</name>
    <name type="common">Dog hookworm</name>
    <dbReference type="NCBI Taxonomy" id="29170"/>
    <lineage>
        <taxon>Eukaryota</taxon>
        <taxon>Metazoa</taxon>
        <taxon>Ecdysozoa</taxon>
        <taxon>Nematoda</taxon>
        <taxon>Chromadorea</taxon>
        <taxon>Rhabditida</taxon>
        <taxon>Rhabditina</taxon>
        <taxon>Rhabditomorpha</taxon>
        <taxon>Strongyloidea</taxon>
        <taxon>Ancylostomatidae</taxon>
        <taxon>Ancylostomatinae</taxon>
        <taxon>Ancylostoma</taxon>
    </lineage>
</organism>
<gene>
    <name evidence="2" type="ORF">ANCCAN_13109</name>
</gene>
<proteinExistence type="predicted"/>
<dbReference type="SUPFAM" id="SSF55797">
    <property type="entry name" value="PR-1-like"/>
    <property type="match status" value="2"/>
</dbReference>
<keyword evidence="3" id="KW-1185">Reference proteome</keyword>
<protein>
    <recommendedName>
        <fullName evidence="4">SCP domain-containing protein</fullName>
    </recommendedName>
</protein>
<dbReference type="Proteomes" id="UP000252519">
    <property type="component" value="Unassembled WGS sequence"/>
</dbReference>
<comment type="caution">
    <text evidence="2">The sequence shown here is derived from an EMBL/GenBank/DDBJ whole genome shotgun (WGS) entry which is preliminary data.</text>
</comment>
<feature type="compositionally biased region" description="Polar residues" evidence="1">
    <location>
        <begin position="94"/>
        <end position="121"/>
    </location>
</feature>
<dbReference type="Gene3D" id="3.40.33.10">
    <property type="entry name" value="CAP"/>
    <property type="match status" value="2"/>
</dbReference>
<reference evidence="2 3" key="1">
    <citation type="submission" date="2014-10" db="EMBL/GenBank/DDBJ databases">
        <title>Draft genome of the hookworm Ancylostoma caninum.</title>
        <authorList>
            <person name="Mitreva M."/>
        </authorList>
    </citation>
    <scope>NUCLEOTIDE SEQUENCE [LARGE SCALE GENOMIC DNA]</scope>
    <source>
        <strain evidence="2 3">Baltimore</strain>
    </source>
</reference>
<evidence type="ECO:0000256" key="1">
    <source>
        <dbReference type="SAM" id="MobiDB-lite"/>
    </source>
</evidence>
<sequence>MMIHSRSTKVGCGYKQCGELFTLICTYNKIGNRLGTVMWESGPACNSNDDCTAYNGSTCRNKLCVAQSGKNGKTPTSTEKPKHKIEKEGHTEDTNSLANATDYKGNSNSNTSGEKNPTNQEYKMCSKNKNLNDKARQDLVNTHNKLRSTLGKGLAKDPLGTNGIAPKAARMLKMV</sequence>